<sequence length="185" mass="20580">MSQITHLPHCHTATRSRVGSPITRVFASCLELILVRPQRRHGPRVDTNDSHDTPPECRTLTDQALVAYTTIITHNRDSPQHLDESFRLETLLSRGRAGEQAHGRVLVMHGKQEVSLPPKPTNRRQLGVLPTILANKTKLCGQPPKHPIEVRQELLGGGPVKEKHMSSCLKEVSKQLHLPEASGYA</sequence>
<protein>
    <submittedName>
        <fullName evidence="1">Uncharacterized protein</fullName>
    </submittedName>
</protein>
<reference evidence="1 2" key="1">
    <citation type="journal article" date="2020" name="BMC Genomics">
        <title>Intraspecific diversification of the crop wild relative Brassica cretica Lam. using demographic model selection.</title>
        <authorList>
            <person name="Kioukis A."/>
            <person name="Michalopoulou V.A."/>
            <person name="Briers L."/>
            <person name="Pirintsos S."/>
            <person name="Studholme D.J."/>
            <person name="Pavlidis P."/>
            <person name="Sarris P.F."/>
        </authorList>
    </citation>
    <scope>NUCLEOTIDE SEQUENCE [LARGE SCALE GENOMIC DNA]</scope>
    <source>
        <strain evidence="2">cv. PFS-1207/04</strain>
    </source>
</reference>
<accession>A0ABQ7DTB9</accession>
<dbReference type="EMBL" id="QGKV02000649">
    <property type="protein sequence ID" value="KAF3580475.1"/>
    <property type="molecule type" value="Genomic_DNA"/>
</dbReference>
<organism evidence="1 2">
    <name type="scientific">Brassica cretica</name>
    <name type="common">Mustard</name>
    <dbReference type="NCBI Taxonomy" id="69181"/>
    <lineage>
        <taxon>Eukaryota</taxon>
        <taxon>Viridiplantae</taxon>
        <taxon>Streptophyta</taxon>
        <taxon>Embryophyta</taxon>
        <taxon>Tracheophyta</taxon>
        <taxon>Spermatophyta</taxon>
        <taxon>Magnoliopsida</taxon>
        <taxon>eudicotyledons</taxon>
        <taxon>Gunneridae</taxon>
        <taxon>Pentapetalae</taxon>
        <taxon>rosids</taxon>
        <taxon>malvids</taxon>
        <taxon>Brassicales</taxon>
        <taxon>Brassicaceae</taxon>
        <taxon>Brassiceae</taxon>
        <taxon>Brassica</taxon>
    </lineage>
</organism>
<gene>
    <name evidence="1" type="ORF">DY000_02032600</name>
</gene>
<evidence type="ECO:0000313" key="2">
    <source>
        <dbReference type="Proteomes" id="UP000266723"/>
    </source>
</evidence>
<name>A0ABQ7DTB9_BRACR</name>
<keyword evidence="2" id="KW-1185">Reference proteome</keyword>
<evidence type="ECO:0000313" key="1">
    <source>
        <dbReference type="EMBL" id="KAF3580475.1"/>
    </source>
</evidence>
<comment type="caution">
    <text evidence="1">The sequence shown here is derived from an EMBL/GenBank/DDBJ whole genome shotgun (WGS) entry which is preliminary data.</text>
</comment>
<dbReference type="Proteomes" id="UP000266723">
    <property type="component" value="Unassembled WGS sequence"/>
</dbReference>
<proteinExistence type="predicted"/>